<dbReference type="Pfam" id="PF02830">
    <property type="entry name" value="V4R"/>
    <property type="match status" value="1"/>
</dbReference>
<dbReference type="SUPFAM" id="SSF46785">
    <property type="entry name" value="Winged helix' DNA-binding domain"/>
    <property type="match status" value="1"/>
</dbReference>
<sequence>MRAIGRSDLSLFGTATGVRAVRNPVRRHILQLLEGGEMSFESIVSSSGRAKSTVSAHLSALVDEGIIGSRPGDDDERKKYFFLTSHFIGELSPGDRIADEISDYAFDYREGAVDPFAFYRLVYRTFRVSLLMEGISIDPLLKRAGETVGNAIYPALAAKDMDGFCTNLAGFWEQHHLGNIENLTLDPIYFSIYDCFECVELPFLGKPACSFDSGLLSLLFSRQSGRPMEALERECYAAGDPCCTFEILPVPEK</sequence>
<protein>
    <submittedName>
        <fullName evidence="3">ArsR family transcriptional regulator</fullName>
    </submittedName>
</protein>
<dbReference type="SMART" id="SM00989">
    <property type="entry name" value="V4R"/>
    <property type="match status" value="1"/>
</dbReference>
<dbReference type="AlphaFoldDB" id="A0ABD4TGH9"/>
<dbReference type="Pfam" id="PF01022">
    <property type="entry name" value="HTH_5"/>
    <property type="match status" value="1"/>
</dbReference>
<dbReference type="EMBL" id="VOTZ01000003">
    <property type="protein sequence ID" value="MCQ1537781.1"/>
    <property type="molecule type" value="Genomic_DNA"/>
</dbReference>
<accession>A0ABD4TGH9</accession>
<proteinExistence type="predicted"/>
<evidence type="ECO:0000313" key="3">
    <source>
        <dbReference type="EMBL" id="MCQ1537781.1"/>
    </source>
</evidence>
<comment type="caution">
    <text evidence="3">The sequence shown here is derived from an EMBL/GenBank/DDBJ whole genome shotgun (WGS) entry which is preliminary data.</text>
</comment>
<evidence type="ECO:0000259" key="1">
    <source>
        <dbReference type="SMART" id="SM00418"/>
    </source>
</evidence>
<dbReference type="Gene3D" id="3.30.1380.20">
    <property type="entry name" value="Trafficking protein particle complex subunit 3"/>
    <property type="match status" value="1"/>
</dbReference>
<dbReference type="PANTHER" id="PTHR35090">
    <property type="entry name" value="DNA-DIRECTED RNA POLYMERASE SUBUNIT I"/>
    <property type="match status" value="1"/>
</dbReference>
<dbReference type="PANTHER" id="PTHR35090:SF2">
    <property type="entry name" value="ARSR FAMILY TRANSCRIPTIONAL REGULATOR"/>
    <property type="match status" value="1"/>
</dbReference>
<dbReference type="CDD" id="cd00090">
    <property type="entry name" value="HTH_ARSR"/>
    <property type="match status" value="1"/>
</dbReference>
<evidence type="ECO:0000259" key="2">
    <source>
        <dbReference type="SMART" id="SM00989"/>
    </source>
</evidence>
<dbReference type="InterPro" id="IPR036390">
    <property type="entry name" value="WH_DNA-bd_sf"/>
</dbReference>
<dbReference type="Gene3D" id="1.10.10.10">
    <property type="entry name" value="Winged helix-like DNA-binding domain superfamily/Winged helix DNA-binding domain"/>
    <property type="match status" value="1"/>
</dbReference>
<dbReference type="InterPro" id="IPR001845">
    <property type="entry name" value="HTH_ArsR_DNA-bd_dom"/>
</dbReference>
<feature type="domain" description="HTH arsR-type" evidence="1">
    <location>
        <begin position="16"/>
        <end position="93"/>
    </location>
</feature>
<dbReference type="SUPFAM" id="SSF111126">
    <property type="entry name" value="Ligand-binding domain in the NO signalling and Golgi transport"/>
    <property type="match status" value="1"/>
</dbReference>
<dbReference type="SMART" id="SM00418">
    <property type="entry name" value="HTH_ARSR"/>
    <property type="match status" value="1"/>
</dbReference>
<gene>
    <name evidence="3" type="ORF">FTO68_02090</name>
</gene>
<name>A0ABD4TGH9_9EURY</name>
<feature type="domain" description="4-vinyl reductase 4VR" evidence="2">
    <location>
        <begin position="187"/>
        <end position="249"/>
    </location>
</feature>
<keyword evidence="4" id="KW-1185">Reference proteome</keyword>
<dbReference type="Proteomes" id="UP001524383">
    <property type="component" value="Unassembled WGS sequence"/>
</dbReference>
<dbReference type="InterPro" id="IPR036388">
    <property type="entry name" value="WH-like_DNA-bd_sf"/>
</dbReference>
<reference evidence="3 4" key="1">
    <citation type="submission" date="2019-08" db="EMBL/GenBank/DDBJ databases">
        <authorList>
            <person name="Chen S.-C."/>
            <person name="Lai M.-C."/>
            <person name="You Y.-T."/>
        </authorList>
    </citation>
    <scope>NUCLEOTIDE SEQUENCE [LARGE SCALE GENOMIC DNA]</scope>
    <source>
        <strain evidence="3 4">P2F9704a</strain>
    </source>
</reference>
<dbReference type="InterPro" id="IPR004096">
    <property type="entry name" value="V4R"/>
</dbReference>
<dbReference type="InterPro" id="IPR024096">
    <property type="entry name" value="NO_sig/Golgi_transp_ligand-bd"/>
</dbReference>
<evidence type="ECO:0000313" key="4">
    <source>
        <dbReference type="Proteomes" id="UP001524383"/>
    </source>
</evidence>
<dbReference type="InterPro" id="IPR011991">
    <property type="entry name" value="ArsR-like_HTH"/>
</dbReference>
<organism evidence="3 4">
    <name type="scientific">Methanocalculus taiwanensis</name>
    <dbReference type="NCBI Taxonomy" id="106207"/>
    <lineage>
        <taxon>Archaea</taxon>
        <taxon>Methanobacteriati</taxon>
        <taxon>Methanobacteriota</taxon>
        <taxon>Stenosarchaea group</taxon>
        <taxon>Methanomicrobia</taxon>
        <taxon>Methanomicrobiales</taxon>
        <taxon>Methanocalculaceae</taxon>
        <taxon>Methanocalculus</taxon>
    </lineage>
</organism>